<reference evidence="2 3" key="1">
    <citation type="journal article" date="2017" name="Genome Biol. Evol.">
        <title>Phytophthora megakarya and P. palmivora, closely related causal agents of cacao black pod rot, underwent increases in genome sizes and gene numbers by different mechanisms.</title>
        <authorList>
            <person name="Ali S.S."/>
            <person name="Shao J."/>
            <person name="Lary D.J."/>
            <person name="Kronmiller B."/>
            <person name="Shen D."/>
            <person name="Strem M.D."/>
            <person name="Amoako-Attah I."/>
            <person name="Akrofi A.Y."/>
            <person name="Begoude B.A."/>
            <person name="Ten Hoopen G.M."/>
            <person name="Coulibaly K."/>
            <person name="Kebe B.I."/>
            <person name="Melnick R.L."/>
            <person name="Guiltinan M.J."/>
            <person name="Tyler B.M."/>
            <person name="Meinhardt L.W."/>
            <person name="Bailey B.A."/>
        </authorList>
    </citation>
    <scope>NUCLEOTIDE SEQUENCE [LARGE SCALE GENOMIC DNA]</scope>
    <source>
        <strain evidence="3">sbr112.9</strain>
    </source>
</reference>
<dbReference type="OrthoDB" id="5061070at2759"/>
<dbReference type="EMBL" id="NCKW01006750">
    <property type="protein sequence ID" value="POM70842.1"/>
    <property type="molecule type" value="Genomic_DNA"/>
</dbReference>
<dbReference type="PANTHER" id="PTHR11566:SF21">
    <property type="entry name" value="DYNAMIN RELATED PROTEIN 1, ISOFORM A"/>
    <property type="match status" value="1"/>
</dbReference>
<dbReference type="GO" id="GO:0005737">
    <property type="term" value="C:cytoplasm"/>
    <property type="evidence" value="ECO:0007669"/>
    <property type="project" value="TreeGrafter"/>
</dbReference>
<proteinExistence type="predicted"/>
<feature type="domain" description="Dynamin-type G" evidence="1">
    <location>
        <begin position="34"/>
        <end position="157"/>
    </location>
</feature>
<evidence type="ECO:0000259" key="1">
    <source>
        <dbReference type="PROSITE" id="PS51718"/>
    </source>
</evidence>
<name>A0A2P4XZ69_9STRA</name>
<sequence>MKLNGTHTLLDQVCASEEERKLIDKLRDIGLGQYIELPQIAVMGDTSSGKSSLLSALSGVSFPSSDQLTTRCPTQLVLTRADTFRGTVRLVRFQAGSGAQNDEGEGKEDLNRLEDVPDAITKLTKKLIDEGQYISDDQIVIEMSGPELPNLTLTDLP</sequence>
<dbReference type="GO" id="GO:0005874">
    <property type="term" value="C:microtubule"/>
    <property type="evidence" value="ECO:0007669"/>
    <property type="project" value="TreeGrafter"/>
</dbReference>
<dbReference type="PROSITE" id="PS51718">
    <property type="entry name" value="G_DYNAMIN_2"/>
    <property type="match status" value="1"/>
</dbReference>
<dbReference type="SUPFAM" id="SSF52540">
    <property type="entry name" value="P-loop containing nucleoside triphosphate hydrolases"/>
    <property type="match status" value="1"/>
</dbReference>
<dbReference type="GO" id="GO:0016020">
    <property type="term" value="C:membrane"/>
    <property type="evidence" value="ECO:0007669"/>
    <property type="project" value="TreeGrafter"/>
</dbReference>
<dbReference type="Pfam" id="PF00350">
    <property type="entry name" value="Dynamin_N"/>
    <property type="match status" value="1"/>
</dbReference>
<dbReference type="PRINTS" id="PR00195">
    <property type="entry name" value="DYNAMIN"/>
</dbReference>
<dbReference type="InterPro" id="IPR030381">
    <property type="entry name" value="G_DYNAMIN_dom"/>
</dbReference>
<comment type="caution">
    <text evidence="2">The sequence shown here is derived from an EMBL/GenBank/DDBJ whole genome shotgun (WGS) entry which is preliminary data.</text>
</comment>
<dbReference type="GO" id="GO:0005525">
    <property type="term" value="F:GTP binding"/>
    <property type="evidence" value="ECO:0007669"/>
    <property type="project" value="InterPro"/>
</dbReference>
<protein>
    <recommendedName>
        <fullName evidence="1">Dynamin-type G domain-containing protein</fullName>
    </recommendedName>
</protein>
<accession>A0A2P4XZ69</accession>
<dbReference type="InterPro" id="IPR022812">
    <property type="entry name" value="Dynamin"/>
</dbReference>
<dbReference type="AlphaFoldDB" id="A0A2P4XZ69"/>
<dbReference type="InterPro" id="IPR027417">
    <property type="entry name" value="P-loop_NTPase"/>
</dbReference>
<gene>
    <name evidence="2" type="ORF">PHPALM_12665</name>
</gene>
<evidence type="ECO:0000313" key="2">
    <source>
        <dbReference type="EMBL" id="POM70842.1"/>
    </source>
</evidence>
<dbReference type="GO" id="GO:0008017">
    <property type="term" value="F:microtubule binding"/>
    <property type="evidence" value="ECO:0007669"/>
    <property type="project" value="TreeGrafter"/>
</dbReference>
<organism evidence="2 3">
    <name type="scientific">Phytophthora palmivora</name>
    <dbReference type="NCBI Taxonomy" id="4796"/>
    <lineage>
        <taxon>Eukaryota</taxon>
        <taxon>Sar</taxon>
        <taxon>Stramenopiles</taxon>
        <taxon>Oomycota</taxon>
        <taxon>Peronosporomycetes</taxon>
        <taxon>Peronosporales</taxon>
        <taxon>Peronosporaceae</taxon>
        <taxon>Phytophthora</taxon>
    </lineage>
</organism>
<dbReference type="GO" id="GO:0003924">
    <property type="term" value="F:GTPase activity"/>
    <property type="evidence" value="ECO:0007669"/>
    <property type="project" value="TreeGrafter"/>
</dbReference>
<keyword evidence="3" id="KW-1185">Reference proteome</keyword>
<dbReference type="Gene3D" id="3.40.50.300">
    <property type="entry name" value="P-loop containing nucleotide triphosphate hydrolases"/>
    <property type="match status" value="1"/>
</dbReference>
<dbReference type="Proteomes" id="UP000237271">
    <property type="component" value="Unassembled WGS sequence"/>
</dbReference>
<feature type="non-terminal residue" evidence="2">
    <location>
        <position position="157"/>
    </location>
</feature>
<dbReference type="PANTHER" id="PTHR11566">
    <property type="entry name" value="DYNAMIN"/>
    <property type="match status" value="1"/>
</dbReference>
<dbReference type="InterPro" id="IPR045063">
    <property type="entry name" value="Dynamin_N"/>
</dbReference>
<evidence type="ECO:0000313" key="3">
    <source>
        <dbReference type="Proteomes" id="UP000237271"/>
    </source>
</evidence>